<dbReference type="Gene3D" id="3.30.70.2390">
    <property type="match status" value="1"/>
</dbReference>
<evidence type="ECO:0000256" key="1">
    <source>
        <dbReference type="SAM" id="MobiDB-lite"/>
    </source>
</evidence>
<keyword evidence="5" id="KW-1185">Reference proteome</keyword>
<sequence length="193" mass="20385">MSKFPHDEFDDVPPYQQGEAGKHRAPAEASTGSRGGGLKWIGLLAVLALAVGVVSYFVLPTLRDGDTEASDQDQAQEESDGEDEGSEDGAAEDGEEGAEEEPTGTAADTEAAVQVLGYEGAESEAAATLEEMGYNVTYVAEWTYDDVETPVVFYPAGSEEHAEDVGQNLGIERVEENSAWSSVAVVVDGDFAE</sequence>
<feature type="region of interest" description="Disordered" evidence="1">
    <location>
        <begin position="1"/>
        <end position="34"/>
    </location>
</feature>
<reference evidence="5" key="1">
    <citation type="journal article" date="2019" name="Int. J. Syst. Evol. Microbiol.">
        <title>The Global Catalogue of Microorganisms (GCM) 10K type strain sequencing project: providing services to taxonomists for standard genome sequencing and annotation.</title>
        <authorList>
            <consortium name="The Broad Institute Genomics Platform"/>
            <consortium name="The Broad Institute Genome Sequencing Center for Infectious Disease"/>
            <person name="Wu L."/>
            <person name="Ma J."/>
        </authorList>
    </citation>
    <scope>NUCLEOTIDE SEQUENCE [LARGE SCALE GENOMIC DNA]</scope>
    <source>
        <strain evidence="5">JCM 14309</strain>
    </source>
</reference>
<feature type="domain" description="LytR/CpsA/Psr regulator C-terminal" evidence="3">
    <location>
        <begin position="119"/>
        <end position="191"/>
    </location>
</feature>
<feature type="transmembrane region" description="Helical" evidence="2">
    <location>
        <begin position="40"/>
        <end position="59"/>
    </location>
</feature>
<evidence type="ECO:0000256" key="2">
    <source>
        <dbReference type="SAM" id="Phobius"/>
    </source>
</evidence>
<protein>
    <recommendedName>
        <fullName evidence="3">LytR/CpsA/Psr regulator C-terminal domain-containing protein</fullName>
    </recommendedName>
</protein>
<dbReference type="Pfam" id="PF13399">
    <property type="entry name" value="LytR_C"/>
    <property type="match status" value="1"/>
</dbReference>
<proteinExistence type="predicted"/>
<accession>A0ABP6LT48</accession>
<evidence type="ECO:0000259" key="3">
    <source>
        <dbReference type="Pfam" id="PF13399"/>
    </source>
</evidence>
<evidence type="ECO:0000313" key="4">
    <source>
        <dbReference type="EMBL" id="GAA3058984.1"/>
    </source>
</evidence>
<dbReference type="RefSeq" id="WP_344684211.1">
    <property type="nucleotide sequence ID" value="NZ_BAAAVT010000006.1"/>
</dbReference>
<keyword evidence="2" id="KW-0812">Transmembrane</keyword>
<dbReference type="InterPro" id="IPR027381">
    <property type="entry name" value="LytR/CpsA/Psr_C"/>
</dbReference>
<comment type="caution">
    <text evidence="4">The sequence shown here is derived from an EMBL/GenBank/DDBJ whole genome shotgun (WGS) entry which is preliminary data.</text>
</comment>
<organism evidence="4 5">
    <name type="scientific">Nesterenkonia aethiopica</name>
    <dbReference type="NCBI Taxonomy" id="269144"/>
    <lineage>
        <taxon>Bacteria</taxon>
        <taxon>Bacillati</taxon>
        <taxon>Actinomycetota</taxon>
        <taxon>Actinomycetes</taxon>
        <taxon>Micrococcales</taxon>
        <taxon>Micrococcaceae</taxon>
        <taxon>Nesterenkonia</taxon>
    </lineage>
</organism>
<dbReference type="EMBL" id="BAAAVT010000006">
    <property type="protein sequence ID" value="GAA3058984.1"/>
    <property type="molecule type" value="Genomic_DNA"/>
</dbReference>
<evidence type="ECO:0000313" key="5">
    <source>
        <dbReference type="Proteomes" id="UP001500236"/>
    </source>
</evidence>
<feature type="compositionally biased region" description="Acidic residues" evidence="1">
    <location>
        <begin position="67"/>
        <end position="102"/>
    </location>
</feature>
<gene>
    <name evidence="4" type="ORF">GCM10010529_10870</name>
</gene>
<name>A0ABP6LT48_9MICC</name>
<dbReference type="Proteomes" id="UP001500236">
    <property type="component" value="Unassembled WGS sequence"/>
</dbReference>
<feature type="region of interest" description="Disordered" evidence="1">
    <location>
        <begin position="64"/>
        <end position="108"/>
    </location>
</feature>
<keyword evidence="2" id="KW-0472">Membrane</keyword>
<keyword evidence="2" id="KW-1133">Transmembrane helix</keyword>